<evidence type="ECO:0000256" key="3">
    <source>
        <dbReference type="ARBA" id="ARBA00022603"/>
    </source>
</evidence>
<proteinExistence type="inferred from homology"/>
<dbReference type="InterPro" id="IPR012901">
    <property type="entry name" value="CARME"/>
</dbReference>
<evidence type="ECO:0000256" key="5">
    <source>
        <dbReference type="ARBA" id="ARBA00022691"/>
    </source>
</evidence>
<dbReference type="InterPro" id="IPR029063">
    <property type="entry name" value="SAM-dependent_MTases_sf"/>
</dbReference>
<dbReference type="STRING" id="461836.A0A0L0DBN3"/>
<comment type="similarity">
    <text evidence="1">Belongs to the carnosine N-methyltransferase family.</text>
</comment>
<keyword evidence="7" id="KW-1185">Reference proteome</keyword>
<evidence type="ECO:0000256" key="2">
    <source>
        <dbReference type="ARBA" id="ARBA00012003"/>
    </source>
</evidence>
<dbReference type="GO" id="GO:0030735">
    <property type="term" value="F:carnosine N-methyltransferase activity"/>
    <property type="evidence" value="ECO:0007669"/>
    <property type="project" value="UniProtKB-EC"/>
</dbReference>
<dbReference type="PANTHER" id="PTHR12303:SF6">
    <property type="entry name" value="CARNOSINE N-METHYLTRANSFERASE"/>
    <property type="match status" value="1"/>
</dbReference>
<evidence type="ECO:0000313" key="6">
    <source>
        <dbReference type="EMBL" id="KNC48708.1"/>
    </source>
</evidence>
<dbReference type="GeneID" id="25569517"/>
<keyword evidence="4" id="KW-0808">Transferase</keyword>
<dbReference type="OMA" id="GSMSMCA"/>
<dbReference type="PANTHER" id="PTHR12303">
    <property type="entry name" value="CARNOSINE N-METHYLTRANSFERASE"/>
    <property type="match status" value="1"/>
</dbReference>
<reference evidence="6 7" key="1">
    <citation type="submission" date="2010-05" db="EMBL/GenBank/DDBJ databases">
        <title>The Genome Sequence of Thecamonas trahens ATCC 50062.</title>
        <authorList>
            <consortium name="The Broad Institute Genome Sequencing Platform"/>
            <person name="Russ C."/>
            <person name="Cuomo C."/>
            <person name="Shea T."/>
            <person name="Young S.K."/>
            <person name="Zeng Q."/>
            <person name="Koehrsen M."/>
            <person name="Haas B."/>
            <person name="Borodovsky M."/>
            <person name="Guigo R."/>
            <person name="Alvarado L."/>
            <person name="Berlin A."/>
            <person name="Bochicchio J."/>
            <person name="Borenstein D."/>
            <person name="Chapman S."/>
            <person name="Chen Z."/>
            <person name="Freedman E."/>
            <person name="Gellesch M."/>
            <person name="Goldberg J."/>
            <person name="Griggs A."/>
            <person name="Gujja S."/>
            <person name="Heilman E."/>
            <person name="Heiman D."/>
            <person name="Hepburn T."/>
            <person name="Howarth C."/>
            <person name="Jen D."/>
            <person name="Larson L."/>
            <person name="Mehta T."/>
            <person name="Park D."/>
            <person name="Pearson M."/>
            <person name="Roberts A."/>
            <person name="Saif S."/>
            <person name="Shenoy N."/>
            <person name="Sisk P."/>
            <person name="Stolte C."/>
            <person name="Sykes S."/>
            <person name="Thomson T."/>
            <person name="Walk T."/>
            <person name="White J."/>
            <person name="Yandava C."/>
            <person name="Burger G."/>
            <person name="Gray M.W."/>
            <person name="Holland P.W.H."/>
            <person name="King N."/>
            <person name="Lang F.B.F."/>
            <person name="Roger A.J."/>
            <person name="Ruiz-Trillo I."/>
            <person name="Lander E."/>
            <person name="Nusbaum C."/>
        </authorList>
    </citation>
    <scope>NUCLEOTIDE SEQUENCE [LARGE SCALE GENOMIC DNA]</scope>
    <source>
        <strain evidence="6 7">ATCC 50062</strain>
    </source>
</reference>
<dbReference type="Gene3D" id="3.40.50.150">
    <property type="entry name" value="Vaccinia Virus protein VP39"/>
    <property type="match status" value="1"/>
</dbReference>
<dbReference type="EC" id="2.1.1.22" evidence="2"/>
<keyword evidence="3" id="KW-0489">Methyltransferase</keyword>
<dbReference type="SMART" id="SM01296">
    <property type="entry name" value="N2227"/>
    <property type="match status" value="1"/>
</dbReference>
<protein>
    <recommendedName>
        <fullName evidence="2">carnosine N-methyltransferase</fullName>
        <ecNumber evidence="2">2.1.1.22</ecNumber>
    </recommendedName>
</protein>
<dbReference type="Pfam" id="PF07942">
    <property type="entry name" value="CARME"/>
    <property type="match status" value="1"/>
</dbReference>
<keyword evidence="5" id="KW-0949">S-adenosyl-L-methionine</keyword>
<organism evidence="6 7">
    <name type="scientific">Thecamonas trahens ATCC 50062</name>
    <dbReference type="NCBI Taxonomy" id="461836"/>
    <lineage>
        <taxon>Eukaryota</taxon>
        <taxon>Apusozoa</taxon>
        <taxon>Apusomonadida</taxon>
        <taxon>Apusomonadidae</taxon>
        <taxon>Thecamonas</taxon>
    </lineage>
</organism>
<dbReference type="SUPFAM" id="SSF53335">
    <property type="entry name" value="S-adenosyl-L-methionine-dependent methyltransferases"/>
    <property type="match status" value="1"/>
</dbReference>
<gene>
    <name evidence="6" type="ORF">AMSG_11602</name>
</gene>
<dbReference type="EMBL" id="GL349434">
    <property type="protein sequence ID" value="KNC48708.1"/>
    <property type="molecule type" value="Genomic_DNA"/>
</dbReference>
<evidence type="ECO:0000256" key="4">
    <source>
        <dbReference type="ARBA" id="ARBA00022679"/>
    </source>
</evidence>
<evidence type="ECO:0000313" key="7">
    <source>
        <dbReference type="Proteomes" id="UP000054408"/>
    </source>
</evidence>
<name>A0A0L0DBN3_THETB</name>
<dbReference type="RefSeq" id="XP_013762873.1">
    <property type="nucleotide sequence ID" value="XM_013907419.1"/>
</dbReference>
<dbReference type="GO" id="GO:0032259">
    <property type="term" value="P:methylation"/>
    <property type="evidence" value="ECO:0007669"/>
    <property type="project" value="UniProtKB-KW"/>
</dbReference>
<accession>A0A0L0DBN3</accession>
<dbReference type="AlphaFoldDB" id="A0A0L0DBN3"/>
<sequence length="407" mass="45047">MKTVQQDGLNPGTADDGVVLSGEVHEALDPAEEEAREEEHFRDIVRAILFYRLASMRSIELSALRLGQLPPAHRARLQPIMGPALTKWRACVEANYEVLVEIVDVLGLPWLPRPQNASDSLVELMRGKDRAFFGNIRPQDSSKVESTLRQFVRDWAADGAAERDACYGPLLDAVDAAFADADKSRVRIAVPGAGLGRLVWEFAHRGYIAQGNEFSYFMLLASNWMLNHVTEPNSVTLYPNTSTTTNLIKREHQFAPVTIPDVSPLNIPDDAQFSMVAGDFLEVYGAPDAAGAWDVLATCFFIDTARNLCAYLDTISHMLAPGAIWVNIGPLLYHFADMPNYMSVELAWDEVELLITEAGFALERVEHVPSTYAGSALPSLMRVEYNSIFFVARKTNGSADEEERAAL</sequence>
<dbReference type="eggNOG" id="KOG2798">
    <property type="taxonomic scope" value="Eukaryota"/>
</dbReference>
<dbReference type="Proteomes" id="UP000054408">
    <property type="component" value="Unassembled WGS sequence"/>
</dbReference>
<evidence type="ECO:0000256" key="1">
    <source>
        <dbReference type="ARBA" id="ARBA00010086"/>
    </source>
</evidence>
<dbReference type="OrthoDB" id="978at2759"/>